<sequence length="173" mass="19432">MKRRIALQHMATVVGGLVTLPAWANGWSSQSLTTNSYLSAKQDALLASVVETIIPETDIPGARSLNVHTFVQKMVNDCYEEEVQQNMIKGLQVTEELARKKYSQPFNSCSADQRMEVLTQMENSADQPVADFFKLTKDLTIQGYMSSEYVLTKHMKYTMVPGHYYGCVPVVTK</sequence>
<comment type="caution">
    <text evidence="1">The sequence shown here is derived from an EMBL/GenBank/DDBJ whole genome shotgun (WGS) entry which is preliminary data.</text>
</comment>
<gene>
    <name evidence="1" type="ORF">Q0590_29325</name>
</gene>
<dbReference type="Pfam" id="PF13618">
    <property type="entry name" value="Gluconate_2-dh3"/>
    <property type="match status" value="1"/>
</dbReference>
<proteinExistence type="predicted"/>
<name>A0ABT8RE85_9BACT</name>
<keyword evidence="1" id="KW-0560">Oxidoreductase</keyword>
<dbReference type="GO" id="GO:0016491">
    <property type="term" value="F:oxidoreductase activity"/>
    <property type="evidence" value="ECO:0007669"/>
    <property type="project" value="UniProtKB-KW"/>
</dbReference>
<dbReference type="InterPro" id="IPR027056">
    <property type="entry name" value="Gluconate_2DH_su3"/>
</dbReference>
<accession>A0ABT8RE85</accession>
<organism evidence="1 2">
    <name type="scientific">Rhodocytophaga aerolata</name>
    <dbReference type="NCBI Taxonomy" id="455078"/>
    <lineage>
        <taxon>Bacteria</taxon>
        <taxon>Pseudomonadati</taxon>
        <taxon>Bacteroidota</taxon>
        <taxon>Cytophagia</taxon>
        <taxon>Cytophagales</taxon>
        <taxon>Rhodocytophagaceae</taxon>
        <taxon>Rhodocytophaga</taxon>
    </lineage>
</organism>
<evidence type="ECO:0000313" key="1">
    <source>
        <dbReference type="EMBL" id="MDO1450412.1"/>
    </source>
</evidence>
<evidence type="ECO:0000313" key="2">
    <source>
        <dbReference type="Proteomes" id="UP001168528"/>
    </source>
</evidence>
<dbReference type="RefSeq" id="WP_302041214.1">
    <property type="nucleotide sequence ID" value="NZ_JAUKPO010000030.1"/>
</dbReference>
<dbReference type="EMBL" id="JAUKPO010000030">
    <property type="protein sequence ID" value="MDO1450412.1"/>
    <property type="molecule type" value="Genomic_DNA"/>
</dbReference>
<keyword evidence="2" id="KW-1185">Reference proteome</keyword>
<dbReference type="Proteomes" id="UP001168528">
    <property type="component" value="Unassembled WGS sequence"/>
</dbReference>
<reference evidence="1" key="1">
    <citation type="submission" date="2023-07" db="EMBL/GenBank/DDBJ databases">
        <title>The genome sequence of Rhodocytophaga aerolata KACC 12507.</title>
        <authorList>
            <person name="Zhang X."/>
        </authorList>
    </citation>
    <scope>NUCLEOTIDE SEQUENCE</scope>
    <source>
        <strain evidence="1">KACC 12507</strain>
    </source>
</reference>
<dbReference type="EC" id="1.-.-.-" evidence="1"/>
<protein>
    <submittedName>
        <fullName evidence="1">Gluconate 2-dehydrogenase subunit 3 family protein</fullName>
        <ecNumber evidence="1">1.-.-.-</ecNumber>
    </submittedName>
</protein>